<accession>A0A347UKN2</accession>
<dbReference type="KEGG" id="pamo:BAR1_16595"/>
<gene>
    <name evidence="2" type="ORF">BAR1_16595</name>
</gene>
<dbReference type="OrthoDB" id="7873828at2"/>
<keyword evidence="1" id="KW-0472">Membrane</keyword>
<keyword evidence="3" id="KW-1185">Reference proteome</keyword>
<dbReference type="EMBL" id="CP032125">
    <property type="protein sequence ID" value="AXX99410.1"/>
    <property type="molecule type" value="Genomic_DNA"/>
</dbReference>
<proteinExistence type="predicted"/>
<keyword evidence="1" id="KW-1133">Transmembrane helix</keyword>
<dbReference type="Proteomes" id="UP000261704">
    <property type="component" value="Chromosome"/>
</dbReference>
<name>A0A347UKN2_9RHOB</name>
<sequence>MLNDKLIRAWIALLVLSATSTAVAIFIDRGTTASGVDWSPVVAGVVILLLALIKGRIILSRYLGLETTRFWRRGFNTALTLYALVLLGLYLAPML</sequence>
<dbReference type="RefSeq" id="WP_118944062.1">
    <property type="nucleotide sequence ID" value="NZ_CP032125.1"/>
</dbReference>
<feature type="transmembrane region" description="Helical" evidence="1">
    <location>
        <begin position="74"/>
        <end position="92"/>
    </location>
</feature>
<feature type="transmembrane region" description="Helical" evidence="1">
    <location>
        <begin position="7"/>
        <end position="27"/>
    </location>
</feature>
<feature type="transmembrane region" description="Helical" evidence="1">
    <location>
        <begin position="33"/>
        <end position="53"/>
    </location>
</feature>
<dbReference type="AlphaFoldDB" id="A0A347UKN2"/>
<evidence type="ECO:0000256" key="1">
    <source>
        <dbReference type="SAM" id="Phobius"/>
    </source>
</evidence>
<protein>
    <submittedName>
        <fullName evidence="2">Nitric oxide reductase F protein</fullName>
    </submittedName>
</protein>
<evidence type="ECO:0000313" key="2">
    <source>
        <dbReference type="EMBL" id="AXX99410.1"/>
    </source>
</evidence>
<keyword evidence="1" id="KW-0812">Transmembrane</keyword>
<organism evidence="2 3">
    <name type="scientific">Profundibacter amoris</name>
    <dbReference type="NCBI Taxonomy" id="2171755"/>
    <lineage>
        <taxon>Bacteria</taxon>
        <taxon>Pseudomonadati</taxon>
        <taxon>Pseudomonadota</taxon>
        <taxon>Alphaproteobacteria</taxon>
        <taxon>Rhodobacterales</taxon>
        <taxon>Paracoccaceae</taxon>
        <taxon>Profundibacter</taxon>
    </lineage>
</organism>
<reference evidence="2 3" key="1">
    <citation type="submission" date="2018-09" db="EMBL/GenBank/DDBJ databases">
        <title>Profundibacter amoris BAR1 gen. nov., sp. nov., a new member of the Roseobacter clade isolated at Lokis Castle Vent Field on the Arctic Mid-Oceanic Ridge.</title>
        <authorList>
            <person name="Le Moine Bauer S."/>
            <person name="Sjoeberg A.G."/>
            <person name="L'Haridon S."/>
            <person name="Stokke R."/>
            <person name="Roalkvam I."/>
            <person name="Steen I.H."/>
            <person name="Dahle H."/>
        </authorList>
    </citation>
    <scope>NUCLEOTIDE SEQUENCE [LARGE SCALE GENOMIC DNA]</scope>
    <source>
        <strain evidence="2 3">BAR1</strain>
    </source>
</reference>
<evidence type="ECO:0000313" key="3">
    <source>
        <dbReference type="Proteomes" id="UP000261704"/>
    </source>
</evidence>